<evidence type="ECO:0000313" key="4">
    <source>
        <dbReference type="Proteomes" id="UP001385499"/>
    </source>
</evidence>
<evidence type="ECO:0000256" key="1">
    <source>
        <dbReference type="SAM" id="SignalP"/>
    </source>
</evidence>
<feature type="chain" id="PRO_5046788981" description="EF-hand domain-containing protein" evidence="1">
    <location>
        <begin position="23"/>
        <end position="76"/>
    </location>
</feature>
<keyword evidence="1" id="KW-0732">Signal</keyword>
<organism evidence="3 4">
    <name type="scientific">Roseibium algae</name>
    <dbReference type="NCBI Taxonomy" id="3123038"/>
    <lineage>
        <taxon>Bacteria</taxon>
        <taxon>Pseudomonadati</taxon>
        <taxon>Pseudomonadota</taxon>
        <taxon>Alphaproteobacteria</taxon>
        <taxon>Hyphomicrobiales</taxon>
        <taxon>Stappiaceae</taxon>
        <taxon>Roseibium</taxon>
    </lineage>
</organism>
<dbReference type="Pfam" id="PF13202">
    <property type="entry name" value="EF-hand_5"/>
    <property type="match status" value="1"/>
</dbReference>
<name>A0ABU8TMK8_9HYPH</name>
<protein>
    <recommendedName>
        <fullName evidence="2">EF-hand domain-containing protein</fullName>
    </recommendedName>
</protein>
<evidence type="ECO:0000259" key="2">
    <source>
        <dbReference type="PROSITE" id="PS50222"/>
    </source>
</evidence>
<dbReference type="Proteomes" id="UP001385499">
    <property type="component" value="Unassembled WGS sequence"/>
</dbReference>
<dbReference type="PROSITE" id="PS50222">
    <property type="entry name" value="EF_HAND_2"/>
    <property type="match status" value="1"/>
</dbReference>
<evidence type="ECO:0000313" key="3">
    <source>
        <dbReference type="EMBL" id="MEJ8474931.1"/>
    </source>
</evidence>
<dbReference type="PROSITE" id="PS00018">
    <property type="entry name" value="EF_HAND_1"/>
    <property type="match status" value="1"/>
</dbReference>
<feature type="domain" description="EF-hand" evidence="2">
    <location>
        <begin position="27"/>
        <end position="53"/>
    </location>
</feature>
<dbReference type="InterPro" id="IPR011992">
    <property type="entry name" value="EF-hand-dom_pair"/>
</dbReference>
<gene>
    <name evidence="3" type="ORF">V6575_12610</name>
</gene>
<feature type="signal peptide" evidence="1">
    <location>
        <begin position="1"/>
        <end position="22"/>
    </location>
</feature>
<dbReference type="RefSeq" id="WP_340274746.1">
    <property type="nucleotide sequence ID" value="NZ_JBAKIA010000007.1"/>
</dbReference>
<dbReference type="InterPro" id="IPR002048">
    <property type="entry name" value="EF_hand_dom"/>
</dbReference>
<dbReference type="EMBL" id="JBAKIA010000007">
    <property type="protein sequence ID" value="MEJ8474931.1"/>
    <property type="molecule type" value="Genomic_DNA"/>
</dbReference>
<proteinExistence type="predicted"/>
<accession>A0ABU8TMK8</accession>
<comment type="caution">
    <text evidence="3">The sequence shown here is derived from an EMBL/GenBank/DDBJ whole genome shotgun (WGS) entry which is preliminary data.</text>
</comment>
<dbReference type="SUPFAM" id="SSF47473">
    <property type="entry name" value="EF-hand"/>
    <property type="match status" value="1"/>
</dbReference>
<keyword evidence="4" id="KW-1185">Reference proteome</keyword>
<dbReference type="Gene3D" id="1.10.238.10">
    <property type="entry name" value="EF-hand"/>
    <property type="match status" value="1"/>
</dbReference>
<sequence length="76" mass="7847">MTKRLTATLVFGTLIASGAALAQGVTFEAVDGNQDGFVTFSELSAAVPSATEEVFNGADANQDLMLSPDEFSAMSL</sequence>
<dbReference type="InterPro" id="IPR018247">
    <property type="entry name" value="EF_Hand_1_Ca_BS"/>
</dbReference>
<reference evidence="3 4" key="1">
    <citation type="submission" date="2024-02" db="EMBL/GenBank/DDBJ databases">
        <title>Roseibium algae sp. nov., isolated from marine alga (Grateloupia sp.), showing potential in myo-inositol conversion.</title>
        <authorList>
            <person name="Wang Y."/>
        </authorList>
    </citation>
    <scope>NUCLEOTIDE SEQUENCE [LARGE SCALE GENOMIC DNA]</scope>
    <source>
        <strain evidence="3 4">H3510</strain>
    </source>
</reference>